<organism evidence="1 2">
    <name type="scientific">Sulfitobacter pontiacus</name>
    <dbReference type="NCBI Taxonomy" id="60137"/>
    <lineage>
        <taxon>Bacteria</taxon>
        <taxon>Pseudomonadati</taxon>
        <taxon>Pseudomonadota</taxon>
        <taxon>Alphaproteobacteria</taxon>
        <taxon>Rhodobacterales</taxon>
        <taxon>Roseobacteraceae</taxon>
        <taxon>Sulfitobacter</taxon>
    </lineage>
</organism>
<sequence length="36" mass="4111">MGWEKETTPEKITGTQNPVVINITRIAYNCQAFSRL</sequence>
<dbReference type="EMBL" id="CP084959">
    <property type="protein sequence ID" value="UOA23229.1"/>
    <property type="molecule type" value="Genomic_DNA"/>
</dbReference>
<name>A0AAX3ABU8_9RHOB</name>
<dbReference type="Proteomes" id="UP000830781">
    <property type="component" value="Chromosome"/>
</dbReference>
<dbReference type="AlphaFoldDB" id="A0AAX3ABU8"/>
<accession>A0AAX3ABU8</accession>
<protein>
    <submittedName>
        <fullName evidence="1">Uncharacterized protein</fullName>
    </submittedName>
</protein>
<reference evidence="2" key="1">
    <citation type="journal article" date="2022" name="Microorganisms">
        <title>Beyond the ABCs#Discovery of Three New Plasmid Types in Rhodobacterales (RepQ, RepY, RepW).</title>
        <authorList>
            <person name="Freese H.M."/>
            <person name="Ringel V."/>
            <person name="Overmann J."/>
            <person name="Petersen J."/>
        </authorList>
    </citation>
    <scope>NUCLEOTIDE SEQUENCE [LARGE SCALE GENOMIC DNA]</scope>
    <source>
        <strain evidence="2">DSM 110277</strain>
    </source>
</reference>
<keyword evidence="2" id="KW-1185">Reference proteome</keyword>
<evidence type="ECO:0000313" key="1">
    <source>
        <dbReference type="EMBL" id="UOA23229.1"/>
    </source>
</evidence>
<proteinExistence type="predicted"/>
<gene>
    <name evidence="1" type="ORF">DSM110277_01643</name>
</gene>
<evidence type="ECO:0000313" key="2">
    <source>
        <dbReference type="Proteomes" id="UP000830781"/>
    </source>
</evidence>